<dbReference type="Pfam" id="PF13419">
    <property type="entry name" value="HAD_2"/>
    <property type="match status" value="1"/>
</dbReference>
<reference evidence="4 5" key="1">
    <citation type="submission" date="2018-08" db="EMBL/GenBank/DDBJ databases">
        <title>Meiothermus granaticius genome AF-68 sequencing project.</title>
        <authorList>
            <person name="Da Costa M.S."/>
            <person name="Albuquerque L."/>
            <person name="Raposo P."/>
            <person name="Froufe H.J.C."/>
            <person name="Barroso C.S."/>
            <person name="Egas C."/>
        </authorList>
    </citation>
    <scope>NUCLEOTIDE SEQUENCE [LARGE SCALE GENOMIC DNA]</scope>
    <source>
        <strain evidence="4 5">AF-68</strain>
    </source>
</reference>
<evidence type="ECO:0000256" key="2">
    <source>
        <dbReference type="ARBA" id="ARBA00022723"/>
    </source>
</evidence>
<dbReference type="SFLD" id="SFLDG01129">
    <property type="entry name" value="C1.5:_HAD__Beta-PGM__Phosphata"/>
    <property type="match status" value="1"/>
</dbReference>
<dbReference type="InterPro" id="IPR006439">
    <property type="entry name" value="HAD-SF_hydro_IA"/>
</dbReference>
<dbReference type="Gene3D" id="3.40.50.1000">
    <property type="entry name" value="HAD superfamily/HAD-like"/>
    <property type="match status" value="1"/>
</dbReference>
<dbReference type="Gene3D" id="1.10.150.240">
    <property type="entry name" value="Putative phosphatase, domain 2"/>
    <property type="match status" value="1"/>
</dbReference>
<dbReference type="FunFam" id="3.40.50.1000:FF:000036">
    <property type="entry name" value="HAD family hydrolase"/>
    <property type="match status" value="1"/>
</dbReference>
<comment type="caution">
    <text evidence="4">The sequence shown here is derived from an EMBL/GenBank/DDBJ whole genome shotgun (WGS) entry which is preliminary data.</text>
</comment>
<sequence>MKALIFDLDGTIFDSESAIFRAWQTVYAEQGAELNLETWLPLLGTNEVPFDPLAHIEGLVGHPIPRSQVLERARALEREYVEATDTLPGVRELIAQAQAAGLGLAVASSSGRSWVESHLERLGLREHFAVLRTRDDVERTKPDPALFLQAASGLGIKPDEAIVLEDSLHGIRAAKAARMFVVAIPNPLTRHLDLSEANWVVPSLEAVTLEALRQGGVKSGKAWE</sequence>
<dbReference type="CDD" id="cd16423">
    <property type="entry name" value="HAD_BPGM-like"/>
    <property type="match status" value="1"/>
</dbReference>
<dbReference type="GO" id="GO:0046872">
    <property type="term" value="F:metal ion binding"/>
    <property type="evidence" value="ECO:0007669"/>
    <property type="project" value="UniProtKB-KW"/>
</dbReference>
<dbReference type="InterPro" id="IPR023198">
    <property type="entry name" value="PGP-like_dom2"/>
</dbReference>
<dbReference type="SFLD" id="SFLDS00003">
    <property type="entry name" value="Haloacid_Dehalogenase"/>
    <property type="match status" value="1"/>
</dbReference>
<dbReference type="GO" id="GO:0003850">
    <property type="term" value="F:2-deoxyglucose-6-phosphatase activity"/>
    <property type="evidence" value="ECO:0007669"/>
    <property type="project" value="UniProtKB-EC"/>
</dbReference>
<evidence type="ECO:0000313" key="5">
    <source>
        <dbReference type="Proteomes" id="UP000266178"/>
    </source>
</evidence>
<dbReference type="InterPro" id="IPR036412">
    <property type="entry name" value="HAD-like_sf"/>
</dbReference>
<dbReference type="AlphaFoldDB" id="A0A399F3K4"/>
<gene>
    <name evidence="4" type="primary">yniC</name>
    <name evidence="4" type="ORF">Mgrana_02810</name>
</gene>
<dbReference type="InterPro" id="IPR041492">
    <property type="entry name" value="HAD_2"/>
</dbReference>
<dbReference type="SUPFAM" id="SSF56784">
    <property type="entry name" value="HAD-like"/>
    <property type="match status" value="1"/>
</dbReference>
<protein>
    <submittedName>
        <fullName evidence="4">2-deoxyglucose-6-phosphate phosphatase</fullName>
        <ecNumber evidence="4">3.1.3.68</ecNumber>
    </submittedName>
</protein>
<organism evidence="4 5">
    <name type="scientific">Meiothermus granaticius NBRC 107808</name>
    <dbReference type="NCBI Taxonomy" id="1227551"/>
    <lineage>
        <taxon>Bacteria</taxon>
        <taxon>Thermotogati</taxon>
        <taxon>Deinococcota</taxon>
        <taxon>Deinococci</taxon>
        <taxon>Thermales</taxon>
        <taxon>Thermaceae</taxon>
        <taxon>Meiothermus</taxon>
    </lineage>
</organism>
<dbReference type="NCBIfam" id="TIGR01509">
    <property type="entry name" value="HAD-SF-IA-v3"/>
    <property type="match status" value="1"/>
</dbReference>
<evidence type="ECO:0000313" key="4">
    <source>
        <dbReference type="EMBL" id="RIH91317.1"/>
    </source>
</evidence>
<evidence type="ECO:0000256" key="1">
    <source>
        <dbReference type="ARBA" id="ARBA00006171"/>
    </source>
</evidence>
<proteinExistence type="inferred from homology"/>
<dbReference type="OrthoDB" id="9797743at2"/>
<dbReference type="PANTHER" id="PTHR43481:SF4">
    <property type="entry name" value="GLYCEROL-1-PHOSPHATE PHOSPHOHYDROLASE 1-RELATED"/>
    <property type="match status" value="1"/>
</dbReference>
<accession>A0A399F3K4</accession>
<dbReference type="InterPro" id="IPR051806">
    <property type="entry name" value="HAD-like_SPP"/>
</dbReference>
<name>A0A399F3K4_9DEIN</name>
<comment type="similarity">
    <text evidence="1">Belongs to the HAD-like hydrolase superfamily. CbbY/CbbZ/Gph/YieH family.</text>
</comment>
<keyword evidence="3 4" id="KW-0378">Hydrolase</keyword>
<keyword evidence="5" id="KW-1185">Reference proteome</keyword>
<dbReference type="SFLD" id="SFLDG01135">
    <property type="entry name" value="C1.5.6:_HAD__Beta-PGM__Phospha"/>
    <property type="match status" value="1"/>
</dbReference>
<dbReference type="EC" id="3.1.3.68" evidence="4"/>
<dbReference type="RefSeq" id="WP_119358253.1">
    <property type="nucleotide sequence ID" value="NZ_BJXM01000003.1"/>
</dbReference>
<dbReference type="EMBL" id="QWLB01000048">
    <property type="protein sequence ID" value="RIH91317.1"/>
    <property type="molecule type" value="Genomic_DNA"/>
</dbReference>
<dbReference type="InterPro" id="IPR023214">
    <property type="entry name" value="HAD_sf"/>
</dbReference>
<dbReference type="PANTHER" id="PTHR43481">
    <property type="entry name" value="FRUCTOSE-1-PHOSPHATE PHOSPHATASE"/>
    <property type="match status" value="1"/>
</dbReference>
<keyword evidence="2" id="KW-0479">Metal-binding</keyword>
<evidence type="ECO:0000256" key="3">
    <source>
        <dbReference type="ARBA" id="ARBA00022801"/>
    </source>
</evidence>
<dbReference type="PRINTS" id="PR00413">
    <property type="entry name" value="HADHALOGNASE"/>
</dbReference>
<dbReference type="Proteomes" id="UP000266178">
    <property type="component" value="Unassembled WGS sequence"/>
</dbReference>